<dbReference type="Gene3D" id="1.20.58.1770">
    <property type="match status" value="1"/>
</dbReference>
<dbReference type="PROSITE" id="PS51776">
    <property type="entry name" value="RH1"/>
    <property type="match status" value="1"/>
</dbReference>
<dbReference type="KEGG" id="tng:GSTEN00003143G001"/>
<accession>Q4TCU3</accession>
<dbReference type="PANTHER" id="PTHR13886">
    <property type="entry name" value="JNK/SAPK-ASSOCIATED PROTEIN"/>
    <property type="match status" value="1"/>
</dbReference>
<protein>
    <submittedName>
        <fullName evidence="3">(spotted green pufferfish) hypothetical protein</fullName>
    </submittedName>
</protein>
<evidence type="ECO:0000313" key="3">
    <source>
        <dbReference type="EMBL" id="CAF89289.1"/>
    </source>
</evidence>
<dbReference type="GO" id="GO:0008432">
    <property type="term" value="F:JUN kinase binding"/>
    <property type="evidence" value="ECO:0007669"/>
    <property type="project" value="TreeGrafter"/>
</dbReference>
<dbReference type="OrthoDB" id="10256043at2759"/>
<dbReference type="GO" id="GO:0019894">
    <property type="term" value="F:kinesin binding"/>
    <property type="evidence" value="ECO:0007669"/>
    <property type="project" value="TreeGrafter"/>
</dbReference>
<evidence type="ECO:0000259" key="2">
    <source>
        <dbReference type="PROSITE" id="PS51776"/>
    </source>
</evidence>
<proteinExistence type="predicted"/>
<dbReference type="Pfam" id="PF09744">
    <property type="entry name" value="RH1"/>
    <property type="match status" value="1"/>
</dbReference>
<reference evidence="3" key="2">
    <citation type="submission" date="2004-02" db="EMBL/GenBank/DDBJ databases">
        <authorList>
            <consortium name="Genoscope"/>
            <consortium name="Whitehead Institute Centre for Genome Research"/>
        </authorList>
    </citation>
    <scope>NUCLEOTIDE SEQUENCE</scope>
</reference>
<organism evidence="3">
    <name type="scientific">Tetraodon nigroviridis</name>
    <name type="common">Spotted green pufferfish</name>
    <name type="synonym">Chelonodon nigroviridis</name>
    <dbReference type="NCBI Taxonomy" id="99883"/>
    <lineage>
        <taxon>Eukaryota</taxon>
        <taxon>Metazoa</taxon>
        <taxon>Chordata</taxon>
        <taxon>Craniata</taxon>
        <taxon>Vertebrata</taxon>
        <taxon>Euteleostomi</taxon>
        <taxon>Actinopterygii</taxon>
        <taxon>Neopterygii</taxon>
        <taxon>Teleostei</taxon>
        <taxon>Neoteleostei</taxon>
        <taxon>Acanthomorphata</taxon>
        <taxon>Eupercaria</taxon>
        <taxon>Tetraodontiformes</taxon>
        <taxon>Tetradontoidea</taxon>
        <taxon>Tetraodontidae</taxon>
        <taxon>Tetraodon</taxon>
    </lineage>
</organism>
<dbReference type="GO" id="GO:0016192">
    <property type="term" value="P:vesicle-mediated transport"/>
    <property type="evidence" value="ECO:0007669"/>
    <property type="project" value="TreeGrafter"/>
</dbReference>
<gene>
    <name evidence="3" type="ORF">GSTENG00003143001</name>
</gene>
<dbReference type="GO" id="GO:0005078">
    <property type="term" value="F:MAP-kinase scaffold activity"/>
    <property type="evidence" value="ECO:0007669"/>
    <property type="project" value="InterPro"/>
</dbReference>
<reference evidence="3" key="1">
    <citation type="journal article" date="2004" name="Nature">
        <title>Genome duplication in the teleost fish Tetraodon nigroviridis reveals the early vertebrate proto-karyotype.</title>
        <authorList>
            <person name="Jaillon O."/>
            <person name="Aury J.-M."/>
            <person name="Brunet F."/>
            <person name="Petit J.-L."/>
            <person name="Stange-Thomann N."/>
            <person name="Mauceli E."/>
            <person name="Bouneau L."/>
            <person name="Fischer C."/>
            <person name="Ozouf-Costaz C."/>
            <person name="Bernot A."/>
            <person name="Nicaud S."/>
            <person name="Jaffe D."/>
            <person name="Fisher S."/>
            <person name="Lutfalla G."/>
            <person name="Dossat C."/>
            <person name="Segurens B."/>
            <person name="Dasilva C."/>
            <person name="Salanoubat M."/>
            <person name="Levy M."/>
            <person name="Boudet N."/>
            <person name="Castellano S."/>
            <person name="Anthouard V."/>
            <person name="Jubin C."/>
            <person name="Castelli V."/>
            <person name="Katinka M."/>
            <person name="Vacherie B."/>
            <person name="Biemont C."/>
            <person name="Skalli Z."/>
            <person name="Cattolico L."/>
            <person name="Poulain J."/>
            <person name="De Berardinis V."/>
            <person name="Cruaud C."/>
            <person name="Duprat S."/>
            <person name="Brottier P."/>
            <person name="Coutanceau J.-P."/>
            <person name="Gouzy J."/>
            <person name="Parra G."/>
            <person name="Lardier G."/>
            <person name="Chapple C."/>
            <person name="McKernan K.J."/>
            <person name="McEwan P."/>
            <person name="Bosak S."/>
            <person name="Kellis M."/>
            <person name="Volff J.-N."/>
            <person name="Guigo R."/>
            <person name="Zody M.C."/>
            <person name="Mesirov J."/>
            <person name="Lindblad-Toh K."/>
            <person name="Birren B."/>
            <person name="Nusbaum C."/>
            <person name="Kahn D."/>
            <person name="Robinson-Rechavi M."/>
            <person name="Laudet V."/>
            <person name="Schachter V."/>
            <person name="Quetier F."/>
            <person name="Saurin W."/>
            <person name="Scarpelli C."/>
            <person name="Wincker P."/>
            <person name="Lander E.S."/>
            <person name="Weissenbach J."/>
            <person name="Roest Crollius H."/>
        </authorList>
    </citation>
    <scope>NUCLEOTIDE SEQUENCE [LARGE SCALE GENOMIC DNA]</scope>
</reference>
<dbReference type="GO" id="GO:0005737">
    <property type="term" value="C:cytoplasm"/>
    <property type="evidence" value="ECO:0007669"/>
    <property type="project" value="TreeGrafter"/>
</dbReference>
<dbReference type="AlphaFoldDB" id="Q4TCU3"/>
<evidence type="ECO:0000256" key="1">
    <source>
        <dbReference type="SAM" id="MobiDB-lite"/>
    </source>
</evidence>
<comment type="caution">
    <text evidence="3">The sequence shown here is derived from an EMBL/GenBank/DDBJ whole genome shotgun (WGS) entry which is preliminary data.</text>
</comment>
<feature type="region of interest" description="Disordered" evidence="1">
    <location>
        <begin position="78"/>
        <end position="100"/>
    </location>
</feature>
<dbReference type="PANTHER" id="PTHR13886:SF2">
    <property type="entry name" value="C-JUN-AMINO-TERMINAL KINASE-INTERACTING PROTEIN 4"/>
    <property type="match status" value="1"/>
</dbReference>
<name>Q4TCU3_TETNG</name>
<dbReference type="InterPro" id="IPR039911">
    <property type="entry name" value="JIP3/JIP4"/>
</dbReference>
<feature type="domain" description="RH1" evidence="2">
    <location>
        <begin position="6"/>
        <end position="94"/>
    </location>
</feature>
<sequence>MELDDVVLYSDDSGNSAIMSERVSGLASSIYREFERLIGKYDEDVVKELMPLVVAVLENLESACAVNQEREVELELLKEDNEQLSPSTNEKKPCGSTQKR</sequence>
<dbReference type="InterPro" id="IPR034743">
    <property type="entry name" value="RH1"/>
</dbReference>
<dbReference type="EMBL" id="CAAE01006703">
    <property type="protein sequence ID" value="CAF89289.1"/>
    <property type="molecule type" value="Genomic_DNA"/>
</dbReference>
<dbReference type="GO" id="GO:0030159">
    <property type="term" value="F:signaling receptor complex adaptor activity"/>
    <property type="evidence" value="ECO:0007669"/>
    <property type="project" value="TreeGrafter"/>
</dbReference>